<proteinExistence type="inferred from homology"/>
<dbReference type="InterPro" id="IPR001314">
    <property type="entry name" value="Peptidase_S1A"/>
</dbReference>
<dbReference type="EC" id="3.4.21.-" evidence="5"/>
<feature type="domain" description="Peptidase S1" evidence="4">
    <location>
        <begin position="21"/>
        <end position="241"/>
    </location>
</feature>
<accession>A0AA42CPH9</accession>
<dbReference type="InterPro" id="IPR018114">
    <property type="entry name" value="TRYPSIN_HIS"/>
</dbReference>
<dbReference type="InterPro" id="IPR050430">
    <property type="entry name" value="Peptidase_S1"/>
</dbReference>
<evidence type="ECO:0000313" key="6">
    <source>
        <dbReference type="Proteomes" id="UP001165667"/>
    </source>
</evidence>
<keyword evidence="5" id="KW-0378">Hydrolase</keyword>
<comment type="caution">
    <text evidence="5">The sequence shown here is derived from an EMBL/GenBank/DDBJ whole genome shotgun (WGS) entry which is preliminary data.</text>
</comment>
<dbReference type="GO" id="GO:0004252">
    <property type="term" value="F:serine-type endopeptidase activity"/>
    <property type="evidence" value="ECO:0007669"/>
    <property type="project" value="InterPro"/>
</dbReference>
<dbReference type="InterPro" id="IPR001254">
    <property type="entry name" value="Trypsin_dom"/>
</dbReference>
<evidence type="ECO:0000256" key="1">
    <source>
        <dbReference type="ARBA" id="ARBA00007664"/>
    </source>
</evidence>
<reference evidence="5" key="1">
    <citation type="submission" date="2022-05" db="EMBL/GenBank/DDBJ databases">
        <authorList>
            <person name="Pankratov T."/>
        </authorList>
    </citation>
    <scope>NUCLEOTIDE SEQUENCE</scope>
    <source>
        <strain evidence="5">BP6-180914</strain>
    </source>
</reference>
<keyword evidence="2" id="KW-1015">Disulfide bond</keyword>
<dbReference type="PANTHER" id="PTHR24276">
    <property type="entry name" value="POLYSERASE-RELATED"/>
    <property type="match status" value="1"/>
</dbReference>
<dbReference type="PANTHER" id="PTHR24276:SF98">
    <property type="entry name" value="FI18310P1-RELATED"/>
    <property type="match status" value="1"/>
</dbReference>
<evidence type="ECO:0000256" key="2">
    <source>
        <dbReference type="ARBA" id="ARBA00023157"/>
    </source>
</evidence>
<dbReference type="InterPro" id="IPR043504">
    <property type="entry name" value="Peptidase_S1_PA_chymotrypsin"/>
</dbReference>
<gene>
    <name evidence="5" type="ORF">M8523_20620</name>
</gene>
<keyword evidence="3" id="KW-0732">Signal</keyword>
<dbReference type="Proteomes" id="UP001165667">
    <property type="component" value="Unassembled WGS sequence"/>
</dbReference>
<evidence type="ECO:0000256" key="3">
    <source>
        <dbReference type="SAM" id="SignalP"/>
    </source>
</evidence>
<evidence type="ECO:0000259" key="4">
    <source>
        <dbReference type="PROSITE" id="PS50240"/>
    </source>
</evidence>
<dbReference type="SMART" id="SM00020">
    <property type="entry name" value="Tryp_SPc"/>
    <property type="match status" value="1"/>
</dbReference>
<name>A0AA42CPH9_9HYPH</name>
<dbReference type="Pfam" id="PF00089">
    <property type="entry name" value="Trypsin"/>
    <property type="match status" value="1"/>
</dbReference>
<evidence type="ECO:0000313" key="5">
    <source>
        <dbReference type="EMBL" id="MCW6510427.1"/>
    </source>
</evidence>
<protein>
    <submittedName>
        <fullName evidence="5">Trypsin-like serine protease</fullName>
        <ecNumber evidence="5">3.4.21.-</ecNumber>
    </submittedName>
</protein>
<feature type="signal peptide" evidence="3">
    <location>
        <begin position="1"/>
        <end position="20"/>
    </location>
</feature>
<dbReference type="SUPFAM" id="SSF50494">
    <property type="entry name" value="Trypsin-like serine proteases"/>
    <property type="match status" value="1"/>
</dbReference>
<sequence>MIAAAAAALLVVLGTGRAEAIVGPSSEASGEAAGIVMVLNHSGRTAGFCTGVVIAPDVIMTAAHCVPEGADLRVHYPGPGQNPVLLPVEAVARHPDYRPDAIRTRERSIDLAIIRLSAPLPDRFTPMRLSATDGVKPGLPFTMTGYGVTREGDGSSSGRPRRTTLQARAPLSGVLLWAEDSARHGSGACTGDSGAPVMAEGSTTVTALVLWSAGRAGRQCGDLTQALWLGPQKAWIDQILISWGVAPAF</sequence>
<dbReference type="EMBL" id="JAMOIM010000015">
    <property type="protein sequence ID" value="MCW6510427.1"/>
    <property type="molecule type" value="Genomic_DNA"/>
</dbReference>
<dbReference type="AlphaFoldDB" id="A0AA42CPH9"/>
<organism evidence="5 6">
    <name type="scientific">Lichenifustis flavocetrariae</name>
    <dbReference type="NCBI Taxonomy" id="2949735"/>
    <lineage>
        <taxon>Bacteria</taxon>
        <taxon>Pseudomonadati</taxon>
        <taxon>Pseudomonadota</taxon>
        <taxon>Alphaproteobacteria</taxon>
        <taxon>Hyphomicrobiales</taxon>
        <taxon>Lichenihabitantaceae</taxon>
        <taxon>Lichenifustis</taxon>
    </lineage>
</organism>
<keyword evidence="6" id="KW-1185">Reference proteome</keyword>
<dbReference type="InterPro" id="IPR009003">
    <property type="entry name" value="Peptidase_S1_PA"/>
</dbReference>
<dbReference type="GO" id="GO:0006508">
    <property type="term" value="P:proteolysis"/>
    <property type="evidence" value="ECO:0007669"/>
    <property type="project" value="UniProtKB-KW"/>
</dbReference>
<feature type="chain" id="PRO_5041327192" evidence="3">
    <location>
        <begin position="21"/>
        <end position="249"/>
    </location>
</feature>
<dbReference type="PRINTS" id="PR00722">
    <property type="entry name" value="CHYMOTRYPSIN"/>
</dbReference>
<comment type="similarity">
    <text evidence="1">Belongs to the peptidase S1 family.</text>
</comment>
<dbReference type="PROSITE" id="PS00134">
    <property type="entry name" value="TRYPSIN_HIS"/>
    <property type="match status" value="1"/>
</dbReference>
<dbReference type="Gene3D" id="2.40.10.10">
    <property type="entry name" value="Trypsin-like serine proteases"/>
    <property type="match status" value="1"/>
</dbReference>
<dbReference type="PROSITE" id="PS50240">
    <property type="entry name" value="TRYPSIN_DOM"/>
    <property type="match status" value="1"/>
</dbReference>
<dbReference type="RefSeq" id="WP_282586800.1">
    <property type="nucleotide sequence ID" value="NZ_JAMOIM010000015.1"/>
</dbReference>
<keyword evidence="5" id="KW-0645">Protease</keyword>